<dbReference type="EMBL" id="BMAW01113578">
    <property type="protein sequence ID" value="GFT57786.1"/>
    <property type="molecule type" value="Genomic_DNA"/>
</dbReference>
<dbReference type="Proteomes" id="UP000887013">
    <property type="component" value="Unassembled WGS sequence"/>
</dbReference>
<dbReference type="AlphaFoldDB" id="A0A8X6TXT1"/>
<accession>A0A8X6TXT1</accession>
<keyword evidence="2" id="KW-1185">Reference proteome</keyword>
<name>A0A8X6TXT1_NEPPI</name>
<reference evidence="1" key="1">
    <citation type="submission" date="2020-08" db="EMBL/GenBank/DDBJ databases">
        <title>Multicomponent nature underlies the extraordinary mechanical properties of spider dragline silk.</title>
        <authorList>
            <person name="Kono N."/>
            <person name="Nakamura H."/>
            <person name="Mori M."/>
            <person name="Yoshida Y."/>
            <person name="Ohtoshi R."/>
            <person name="Malay A.D."/>
            <person name="Moran D.A.P."/>
            <person name="Tomita M."/>
            <person name="Numata K."/>
            <person name="Arakawa K."/>
        </authorList>
    </citation>
    <scope>NUCLEOTIDE SEQUENCE</scope>
</reference>
<proteinExistence type="predicted"/>
<gene>
    <name evidence="1" type="ORF">NPIL_235501</name>
</gene>
<dbReference type="OrthoDB" id="6432094at2759"/>
<organism evidence="1 2">
    <name type="scientific">Nephila pilipes</name>
    <name type="common">Giant wood spider</name>
    <name type="synonym">Nephila maculata</name>
    <dbReference type="NCBI Taxonomy" id="299642"/>
    <lineage>
        <taxon>Eukaryota</taxon>
        <taxon>Metazoa</taxon>
        <taxon>Ecdysozoa</taxon>
        <taxon>Arthropoda</taxon>
        <taxon>Chelicerata</taxon>
        <taxon>Arachnida</taxon>
        <taxon>Araneae</taxon>
        <taxon>Araneomorphae</taxon>
        <taxon>Entelegynae</taxon>
        <taxon>Araneoidea</taxon>
        <taxon>Nephilidae</taxon>
        <taxon>Nephila</taxon>
    </lineage>
</organism>
<sequence length="114" mass="13388">MQNLQPILSYVCAIWGNTNQTNINKLQIHQNRDFRLITGAPVFIPRRILHDELNIETIPQLIRKLAIAFYNSLEDHEKPTINSFKIYYPNRNQKTTGILTIHPLDFLTFECKTH</sequence>
<evidence type="ECO:0000313" key="1">
    <source>
        <dbReference type="EMBL" id="GFT57786.1"/>
    </source>
</evidence>
<evidence type="ECO:0000313" key="2">
    <source>
        <dbReference type="Proteomes" id="UP000887013"/>
    </source>
</evidence>
<protein>
    <submittedName>
        <fullName evidence="1">Uncharacterized protein</fullName>
    </submittedName>
</protein>
<comment type="caution">
    <text evidence="1">The sequence shown here is derived from an EMBL/GenBank/DDBJ whole genome shotgun (WGS) entry which is preliminary data.</text>
</comment>